<accession>A0A5C6E1R2</accession>
<evidence type="ECO:0000313" key="6">
    <source>
        <dbReference type="Proteomes" id="UP000319143"/>
    </source>
</evidence>
<dbReference type="AlphaFoldDB" id="A0A5C6E1R2"/>
<dbReference type="OrthoDB" id="279010at2"/>
<dbReference type="GO" id="GO:0003677">
    <property type="term" value="F:DNA binding"/>
    <property type="evidence" value="ECO:0007669"/>
    <property type="project" value="UniProtKB-KW"/>
</dbReference>
<comment type="similarity">
    <text evidence="1">Belongs to the BlaI transcriptional regulatory family.</text>
</comment>
<keyword evidence="4" id="KW-0804">Transcription</keyword>
<name>A0A5C6E1R2_9BACT</name>
<dbReference type="InterPro" id="IPR036388">
    <property type="entry name" value="WH-like_DNA-bd_sf"/>
</dbReference>
<dbReference type="Gene3D" id="1.10.10.10">
    <property type="entry name" value="Winged helix-like DNA-binding domain superfamily/Winged helix DNA-binding domain"/>
    <property type="match status" value="1"/>
</dbReference>
<dbReference type="Pfam" id="PF03965">
    <property type="entry name" value="Penicillinase_R"/>
    <property type="match status" value="1"/>
</dbReference>
<dbReference type="GO" id="GO:0045892">
    <property type="term" value="P:negative regulation of DNA-templated transcription"/>
    <property type="evidence" value="ECO:0007669"/>
    <property type="project" value="InterPro"/>
</dbReference>
<gene>
    <name evidence="5" type="primary">blaI_2</name>
    <name evidence="5" type="ORF">Poly41_19160</name>
</gene>
<evidence type="ECO:0000256" key="4">
    <source>
        <dbReference type="ARBA" id="ARBA00023163"/>
    </source>
</evidence>
<dbReference type="Proteomes" id="UP000319143">
    <property type="component" value="Unassembled WGS sequence"/>
</dbReference>
<dbReference type="InterPro" id="IPR036390">
    <property type="entry name" value="WH_DNA-bd_sf"/>
</dbReference>
<dbReference type="RefSeq" id="WP_146525573.1">
    <property type="nucleotide sequence ID" value="NZ_SJPV01000002.1"/>
</dbReference>
<dbReference type="EMBL" id="SJPV01000002">
    <property type="protein sequence ID" value="TWU41079.1"/>
    <property type="molecule type" value="Genomic_DNA"/>
</dbReference>
<evidence type="ECO:0000256" key="2">
    <source>
        <dbReference type="ARBA" id="ARBA00023015"/>
    </source>
</evidence>
<dbReference type="SUPFAM" id="SSF46785">
    <property type="entry name" value="Winged helix' DNA-binding domain"/>
    <property type="match status" value="1"/>
</dbReference>
<keyword evidence="2" id="KW-0805">Transcription regulation</keyword>
<organism evidence="5 6">
    <name type="scientific">Novipirellula artificiosorum</name>
    <dbReference type="NCBI Taxonomy" id="2528016"/>
    <lineage>
        <taxon>Bacteria</taxon>
        <taxon>Pseudomonadati</taxon>
        <taxon>Planctomycetota</taxon>
        <taxon>Planctomycetia</taxon>
        <taxon>Pirellulales</taxon>
        <taxon>Pirellulaceae</taxon>
        <taxon>Novipirellula</taxon>
    </lineage>
</organism>
<proteinExistence type="inferred from homology"/>
<reference evidence="5 6" key="1">
    <citation type="submission" date="2019-02" db="EMBL/GenBank/DDBJ databases">
        <title>Deep-cultivation of Planctomycetes and their phenomic and genomic characterization uncovers novel biology.</title>
        <authorList>
            <person name="Wiegand S."/>
            <person name="Jogler M."/>
            <person name="Boedeker C."/>
            <person name="Pinto D."/>
            <person name="Vollmers J."/>
            <person name="Rivas-Marin E."/>
            <person name="Kohn T."/>
            <person name="Peeters S.H."/>
            <person name="Heuer A."/>
            <person name="Rast P."/>
            <person name="Oberbeckmann S."/>
            <person name="Bunk B."/>
            <person name="Jeske O."/>
            <person name="Meyerdierks A."/>
            <person name="Storesund J.E."/>
            <person name="Kallscheuer N."/>
            <person name="Luecker S."/>
            <person name="Lage O.M."/>
            <person name="Pohl T."/>
            <person name="Merkel B.J."/>
            <person name="Hornburger P."/>
            <person name="Mueller R.-W."/>
            <person name="Bruemmer F."/>
            <person name="Labrenz M."/>
            <person name="Spormann A.M."/>
            <person name="Op Den Camp H."/>
            <person name="Overmann J."/>
            <person name="Amann R."/>
            <person name="Jetten M.S.M."/>
            <person name="Mascher T."/>
            <person name="Medema M.H."/>
            <person name="Devos D.P."/>
            <person name="Kaster A.-K."/>
            <person name="Ovreas L."/>
            <person name="Rohde M."/>
            <person name="Galperin M.Y."/>
            <person name="Jogler C."/>
        </authorList>
    </citation>
    <scope>NUCLEOTIDE SEQUENCE [LARGE SCALE GENOMIC DNA]</scope>
    <source>
        <strain evidence="5 6">Poly41</strain>
    </source>
</reference>
<sequence length="127" mass="14145">MGLELSRREREIVDILYAAEEASAAEVRGAMANPPSDATVRTLLRILTEKDVVTHRMEGRRFVYRPQKAKSGAGKSALRRVLNVFYDGSVEDALAAHLTDPKIELDPSQIDRLRDLINDAAKKGKRS</sequence>
<keyword evidence="3" id="KW-0238">DNA-binding</keyword>
<evidence type="ECO:0000256" key="1">
    <source>
        <dbReference type="ARBA" id="ARBA00011046"/>
    </source>
</evidence>
<evidence type="ECO:0000256" key="3">
    <source>
        <dbReference type="ARBA" id="ARBA00023125"/>
    </source>
</evidence>
<keyword evidence="6" id="KW-1185">Reference proteome</keyword>
<comment type="caution">
    <text evidence="5">The sequence shown here is derived from an EMBL/GenBank/DDBJ whole genome shotgun (WGS) entry which is preliminary data.</text>
</comment>
<evidence type="ECO:0000313" key="5">
    <source>
        <dbReference type="EMBL" id="TWU41079.1"/>
    </source>
</evidence>
<protein>
    <submittedName>
        <fullName evidence="5">Penicillinase repressor</fullName>
    </submittedName>
</protein>
<dbReference type="InterPro" id="IPR005650">
    <property type="entry name" value="BlaI_family"/>
</dbReference>